<dbReference type="GeneID" id="94197651"/>
<keyword evidence="2" id="KW-1185">Reference proteome</keyword>
<name>A0AAV4M2T0_BABCB</name>
<organism evidence="1 2">
    <name type="scientific">Babesia caballi</name>
    <dbReference type="NCBI Taxonomy" id="5871"/>
    <lineage>
        <taxon>Eukaryota</taxon>
        <taxon>Sar</taxon>
        <taxon>Alveolata</taxon>
        <taxon>Apicomplexa</taxon>
        <taxon>Aconoidasida</taxon>
        <taxon>Piroplasmida</taxon>
        <taxon>Babesiidae</taxon>
        <taxon>Babesia</taxon>
    </lineage>
</organism>
<gene>
    <name evidence="1" type="ORF">BcabD6B2_56060</name>
</gene>
<protein>
    <submittedName>
        <fullName evidence="1">Plexin-A4 isoform X1, putative</fullName>
    </submittedName>
</protein>
<proteinExistence type="predicted"/>
<dbReference type="EMBL" id="BPLF01000006">
    <property type="protein sequence ID" value="GIX66170.1"/>
    <property type="molecule type" value="Genomic_DNA"/>
</dbReference>
<comment type="caution">
    <text evidence="1">The sequence shown here is derived from an EMBL/GenBank/DDBJ whole genome shotgun (WGS) entry which is preliminary data.</text>
</comment>
<dbReference type="RefSeq" id="XP_067718239.1">
    <property type="nucleotide sequence ID" value="XM_067862138.1"/>
</dbReference>
<accession>A0AAV4M2T0</accession>
<evidence type="ECO:0000313" key="2">
    <source>
        <dbReference type="Proteomes" id="UP001497744"/>
    </source>
</evidence>
<evidence type="ECO:0000313" key="1">
    <source>
        <dbReference type="EMBL" id="GIX66170.1"/>
    </source>
</evidence>
<dbReference type="AlphaFoldDB" id="A0AAV4M2T0"/>
<dbReference type="Proteomes" id="UP001497744">
    <property type="component" value="Unassembled WGS sequence"/>
</dbReference>
<reference evidence="1 2" key="1">
    <citation type="submission" date="2021-06" db="EMBL/GenBank/DDBJ databases">
        <title>Genome sequence of Babesia caballi.</title>
        <authorList>
            <person name="Yamagishi J."/>
            <person name="Kidaka T."/>
            <person name="Ochi A."/>
        </authorList>
    </citation>
    <scope>NUCLEOTIDE SEQUENCE [LARGE SCALE GENOMIC DNA]</scope>
    <source>
        <strain evidence="1">USDA-D6B2</strain>
    </source>
</reference>
<sequence>MLVVDTRNSYSYLILVIHTPTQDDIVDLQNHHHRLRRQLDGRQRDQHRLNDLVLHHVRDGALLRVDAVHRAVRLQVPVAQLRDDHQRVEPRVLRQRVGNHLERLRKGLDAHLLHAEKRARPRAEPLRQRHLGGAATGHDGATLHQAAHHAERVVQRPLGLVEHEVVGRAHQHGRRLLHVHARDLHNLLPPLELRLHQLRRAQLLLREVVQAGDLLAANGARDELDVLALNVLDDHDVGLGQVVEREVGDGVPENRLLDQEDVAARRGDLLHHARRDEPLLAHDAVNRLVVLHHHRVLHVGLGRREAELDQADLGVGYTRRPARHAHDLLLRQHEPVHHLRVLDRAPDALDHADVLQVHVDRVLSLHHGEHAVDCDWRQQRRVRRHHLRVQRDGGDIGQRVLVVEADGLRYRLQNLLALVRRQLEAVCHSLGVDALVEQVVGPLQ</sequence>